<sequence>MTNQRTITLRLHADAAWITMVQGVAKQCGAVFGLDHGKALRLTMALEEILAYLADLTPQAPLELNLTPGASHVDTTFSFAARDADLWAMNITACGADCAEENIQAMGLLLAARMSDGMDVRRDGANVILRLRLDRSYPDLETRLAERFAPRGEVLFQPALDPSRIKEACALATALYPEAVVPRAFRTPGKVVDQILGGELSGAMALDQGGNVCGFMTWSPRSATSVSFCGPYVFTSERTVVARGLTEHLVGAVARTPVSAILSQLPTEDLPREDVELLGTLPLLAADGTPCPMPIWYRGMREDNGLAVWTHPELEGFLRTAYEQLFLMRDIHAVSHQGEQVAGRSVFATSFQPEASQALLIPMLDGADASGTLHGHVQLLLSEGYRNILVHLDLAHGWQAALAPVLLKNGFQPRVLLPHAGQADVMVLQHAGS</sequence>
<dbReference type="AlphaFoldDB" id="A0A1I3T9B1"/>
<dbReference type="Proteomes" id="UP000198635">
    <property type="component" value="Unassembled WGS sequence"/>
</dbReference>
<gene>
    <name evidence="1" type="ORF">SAMN04488082_10597</name>
</gene>
<dbReference type="RefSeq" id="WP_092373546.1">
    <property type="nucleotide sequence ID" value="NZ_FORX01000005.1"/>
</dbReference>
<dbReference type="STRING" id="52560.SAMN04488082_10597"/>
<protein>
    <submittedName>
        <fullName evidence="1">Uncharacterized protein</fullName>
    </submittedName>
</protein>
<reference evidence="2" key="1">
    <citation type="submission" date="2016-10" db="EMBL/GenBank/DDBJ databases">
        <authorList>
            <person name="Varghese N."/>
            <person name="Submissions S."/>
        </authorList>
    </citation>
    <scope>NUCLEOTIDE SEQUENCE [LARGE SCALE GENOMIC DNA]</scope>
    <source>
        <strain evidence="2">DSM 5918</strain>
    </source>
</reference>
<evidence type="ECO:0000313" key="2">
    <source>
        <dbReference type="Proteomes" id="UP000198635"/>
    </source>
</evidence>
<dbReference type="EMBL" id="FORX01000005">
    <property type="protein sequence ID" value="SFJ66256.1"/>
    <property type="molecule type" value="Genomic_DNA"/>
</dbReference>
<evidence type="ECO:0000313" key="1">
    <source>
        <dbReference type="EMBL" id="SFJ66256.1"/>
    </source>
</evidence>
<keyword evidence="2" id="KW-1185">Reference proteome</keyword>
<organism evidence="1 2">
    <name type="scientific">Desulfomicrobium apsheronum</name>
    <dbReference type="NCBI Taxonomy" id="52560"/>
    <lineage>
        <taxon>Bacteria</taxon>
        <taxon>Pseudomonadati</taxon>
        <taxon>Thermodesulfobacteriota</taxon>
        <taxon>Desulfovibrionia</taxon>
        <taxon>Desulfovibrionales</taxon>
        <taxon>Desulfomicrobiaceae</taxon>
        <taxon>Desulfomicrobium</taxon>
    </lineage>
</organism>
<proteinExistence type="predicted"/>
<name>A0A1I3T9B1_9BACT</name>
<dbReference type="OrthoDB" id="5416105at2"/>
<accession>A0A1I3T9B1</accession>